<evidence type="ECO:0000256" key="8">
    <source>
        <dbReference type="ARBA" id="ARBA00037998"/>
    </source>
</evidence>
<feature type="transmembrane region" description="Helical" evidence="9">
    <location>
        <begin position="585"/>
        <end position="604"/>
    </location>
</feature>
<evidence type="ECO:0000256" key="2">
    <source>
        <dbReference type="ARBA" id="ARBA00022448"/>
    </source>
</evidence>
<evidence type="ECO:0000256" key="5">
    <source>
        <dbReference type="ARBA" id="ARBA00022970"/>
    </source>
</evidence>
<feature type="transmembrane region" description="Helical" evidence="9">
    <location>
        <begin position="460"/>
        <end position="477"/>
    </location>
</feature>
<feature type="transmembrane region" description="Helical" evidence="9">
    <location>
        <begin position="551"/>
        <end position="573"/>
    </location>
</feature>
<reference evidence="10" key="1">
    <citation type="submission" date="2016-07" db="EMBL/GenBank/DDBJ databases">
        <title>Microvirga ossetica sp. nov. a new species of rhizobia isolated from root nodules of the legume species Vicia alpestris Steven originated from North Ossetia region in the Caucasus.</title>
        <authorList>
            <person name="Safronova V.I."/>
            <person name="Kuznetsova I.G."/>
            <person name="Sazanova A.L."/>
            <person name="Belimov A."/>
            <person name="Andronov E."/>
            <person name="Osledkin Y.S."/>
            <person name="Onishchuk O.P."/>
            <person name="Kurchak O.N."/>
            <person name="Shaposhnikov A.I."/>
            <person name="Willems A."/>
            <person name="Tikhonovich I.A."/>
        </authorList>
    </citation>
    <scope>NUCLEOTIDE SEQUENCE [LARGE SCALE GENOMIC DNA]</scope>
    <source>
        <strain evidence="10">V5/3M</strain>
    </source>
</reference>
<feature type="transmembrane region" description="Helical" evidence="9">
    <location>
        <begin position="39"/>
        <end position="57"/>
    </location>
</feature>
<keyword evidence="5" id="KW-0029">Amino-acid transport</keyword>
<proteinExistence type="inferred from homology"/>
<keyword evidence="3" id="KW-1003">Cell membrane</keyword>
<feature type="transmembrane region" description="Helical" evidence="9">
    <location>
        <begin position="230"/>
        <end position="255"/>
    </location>
</feature>
<keyword evidence="7 9" id="KW-0472">Membrane</keyword>
<dbReference type="GO" id="GO:0015658">
    <property type="term" value="F:branched-chain amino acid transmembrane transporter activity"/>
    <property type="evidence" value="ECO:0007669"/>
    <property type="project" value="InterPro"/>
</dbReference>
<evidence type="ECO:0000256" key="6">
    <source>
        <dbReference type="ARBA" id="ARBA00022989"/>
    </source>
</evidence>
<feature type="transmembrane region" description="Helical" evidence="9">
    <location>
        <begin position="262"/>
        <end position="285"/>
    </location>
</feature>
<gene>
    <name evidence="10" type="ORF">BB934_10595</name>
</gene>
<feature type="transmembrane region" description="Helical" evidence="9">
    <location>
        <begin position="195"/>
        <end position="218"/>
    </location>
</feature>
<evidence type="ECO:0000256" key="4">
    <source>
        <dbReference type="ARBA" id="ARBA00022692"/>
    </source>
</evidence>
<dbReference type="EMBL" id="CP016616">
    <property type="protein sequence ID" value="ANY78615.1"/>
    <property type="molecule type" value="Genomic_DNA"/>
</dbReference>
<dbReference type="OrthoDB" id="9810089at2"/>
<dbReference type="AlphaFoldDB" id="A0A1B2EF58"/>
<dbReference type="InterPro" id="IPR043428">
    <property type="entry name" value="LivM-like"/>
</dbReference>
<comment type="subcellular location">
    <subcellularLocation>
        <location evidence="1">Cell membrane</location>
        <topology evidence="1">Multi-pass membrane protein</topology>
    </subcellularLocation>
</comment>
<feature type="transmembrane region" description="Helical" evidence="9">
    <location>
        <begin position="69"/>
        <end position="92"/>
    </location>
</feature>
<dbReference type="PANTHER" id="PTHR11795:SF442">
    <property type="entry name" value="ABC TRANSPORTER ATP-BINDING PROTEIN"/>
    <property type="match status" value="1"/>
</dbReference>
<protein>
    <submittedName>
        <fullName evidence="10">ABC transporter permease</fullName>
    </submittedName>
</protein>
<evidence type="ECO:0000256" key="3">
    <source>
        <dbReference type="ARBA" id="ARBA00022475"/>
    </source>
</evidence>
<feature type="transmembrane region" description="Helical" evidence="9">
    <location>
        <begin position="391"/>
        <end position="412"/>
    </location>
</feature>
<feature type="transmembrane region" description="Helical" evidence="9">
    <location>
        <begin position="6"/>
        <end position="32"/>
    </location>
</feature>
<dbReference type="Pfam" id="PF02653">
    <property type="entry name" value="BPD_transp_2"/>
    <property type="match status" value="2"/>
</dbReference>
<dbReference type="InterPro" id="IPR001851">
    <property type="entry name" value="ABC_transp_permease"/>
</dbReference>
<dbReference type="KEGG" id="moc:BB934_10595"/>
<feature type="transmembrane region" description="Helical" evidence="9">
    <location>
        <begin position="419"/>
        <end position="438"/>
    </location>
</feature>
<comment type="similarity">
    <text evidence="8">Belongs to the binding-protein-dependent transport system permease family. LivHM subfamily.</text>
</comment>
<evidence type="ECO:0000256" key="1">
    <source>
        <dbReference type="ARBA" id="ARBA00004651"/>
    </source>
</evidence>
<dbReference type="GO" id="GO:0006865">
    <property type="term" value="P:amino acid transport"/>
    <property type="evidence" value="ECO:0007669"/>
    <property type="project" value="UniProtKB-KW"/>
</dbReference>
<feature type="transmembrane region" description="Helical" evidence="9">
    <location>
        <begin position="104"/>
        <end position="123"/>
    </location>
</feature>
<evidence type="ECO:0000256" key="7">
    <source>
        <dbReference type="ARBA" id="ARBA00023136"/>
    </source>
</evidence>
<organism evidence="10">
    <name type="scientific">Microvirga ossetica</name>
    <dbReference type="NCBI Taxonomy" id="1882682"/>
    <lineage>
        <taxon>Bacteria</taxon>
        <taxon>Pseudomonadati</taxon>
        <taxon>Pseudomonadota</taxon>
        <taxon>Alphaproteobacteria</taxon>
        <taxon>Hyphomicrobiales</taxon>
        <taxon>Methylobacteriaceae</taxon>
        <taxon>Microvirga</taxon>
    </lineage>
</organism>
<evidence type="ECO:0000313" key="10">
    <source>
        <dbReference type="EMBL" id="ANY78615.1"/>
    </source>
</evidence>
<dbReference type="CDD" id="cd06582">
    <property type="entry name" value="TM_PBP1_LivH_like"/>
    <property type="match status" value="1"/>
</dbReference>
<accession>A0A1B2EF58</accession>
<sequence>MDPSFLAVQALSGLSSASSLFIAACGLTIVFGVTRIVNFAHGSLYMIGAYTAATLVPRLLELSFGPVTFWVGILLSALIVGIIGVIIEVLLLRRIYGAPELFQLLATFGVVLVVQDLVIQVFGPEDILGPRAPGLRAPVEILGRRFPSYELVLIAAGPVVLGLVWLLLRRTRFGVLVRAATQDRDMVASLGVNQAMLFTGTLFLGAFLAGLGGALQIPRVSAHAGMDLSIIAEAFVVTVVGGMGSVPGAFLAALIIGQLQAFGILIFPKSTLVVVFLLMAVVLAIRPYGFFGRAETVGGTHAIGIASHKPLPGRTYILLVVIAALAAFPLVADAYLLKVATEILIFALFAFSLQLLIGVGGLVSFGHAAFFGLGAYGAALAVKWYGASMEAALPLGLALAALGAMLIGAFVVRLSGIYLAMMTLAAAQILYAVAFQWVDVTGGDNGIVGVWPSGWASGPVPYYALTAALTLVTVLLLKRVIDAPFGYALRAARDSEARAEAIGLSVRRQRWLAFMIAGAAAGLAGGLYAFSRGSVDPSLLGISTSVDALTMLLLGGIQTVTGPLVGAGVLHFLRDQIMPLTPLWRLMLGLSIIAMVLLFPRGLVGTLRHWQEQRA</sequence>
<evidence type="ECO:0000256" key="9">
    <source>
        <dbReference type="SAM" id="Phobius"/>
    </source>
</evidence>
<keyword evidence="4 9" id="KW-0812">Transmembrane</keyword>
<feature type="transmembrane region" description="Helical" evidence="9">
    <location>
        <begin position="511"/>
        <end position="531"/>
    </location>
</feature>
<name>A0A1B2EF58_9HYPH</name>
<dbReference type="InterPro" id="IPR052157">
    <property type="entry name" value="BCAA_transport_permease"/>
</dbReference>
<keyword evidence="6 9" id="KW-1133">Transmembrane helix</keyword>
<dbReference type="PANTHER" id="PTHR11795">
    <property type="entry name" value="BRANCHED-CHAIN AMINO ACID TRANSPORT SYSTEM PERMEASE PROTEIN LIVH"/>
    <property type="match status" value="1"/>
</dbReference>
<dbReference type="GO" id="GO:0005886">
    <property type="term" value="C:plasma membrane"/>
    <property type="evidence" value="ECO:0007669"/>
    <property type="project" value="UniProtKB-SubCell"/>
</dbReference>
<dbReference type="RefSeq" id="WP_099509615.1">
    <property type="nucleotide sequence ID" value="NZ_CP016616.1"/>
</dbReference>
<keyword evidence="2" id="KW-0813">Transport</keyword>
<feature type="transmembrane region" description="Helical" evidence="9">
    <location>
        <begin position="316"/>
        <end position="336"/>
    </location>
</feature>
<feature type="transmembrane region" description="Helical" evidence="9">
    <location>
        <begin position="151"/>
        <end position="168"/>
    </location>
</feature>
<feature type="transmembrane region" description="Helical" evidence="9">
    <location>
        <begin position="343"/>
        <end position="371"/>
    </location>
</feature>
<dbReference type="CDD" id="cd06581">
    <property type="entry name" value="TM_PBP1_LivM_like"/>
    <property type="match status" value="1"/>
</dbReference>